<protein>
    <submittedName>
        <fullName evidence="2">Uncharacterized protein</fullName>
    </submittedName>
</protein>
<evidence type="ECO:0000313" key="2">
    <source>
        <dbReference type="EMBL" id="MBO1305030.1"/>
    </source>
</evidence>
<dbReference type="Proteomes" id="UP000664601">
    <property type="component" value="Unassembled WGS sequence"/>
</dbReference>
<dbReference type="EMBL" id="JAFREM010000004">
    <property type="protein sequence ID" value="MBO1305030.1"/>
    <property type="molecule type" value="Genomic_DNA"/>
</dbReference>
<feature type="compositionally biased region" description="Polar residues" evidence="1">
    <location>
        <begin position="246"/>
        <end position="266"/>
    </location>
</feature>
<accession>A0ABS3L625</accession>
<gene>
    <name evidence="2" type="ORF">JZO70_02570</name>
</gene>
<reference evidence="2 3" key="1">
    <citation type="submission" date="2021-03" db="EMBL/GenBank/DDBJ databases">
        <title>Enterococcal diversity collection.</title>
        <authorList>
            <person name="Gilmore M.S."/>
            <person name="Schwartzman J."/>
            <person name="Van Tyne D."/>
            <person name="Martin M."/>
            <person name="Earl A.M."/>
            <person name="Manson A.L."/>
            <person name="Straub T."/>
            <person name="Salamzade R."/>
            <person name="Saavedra J."/>
            <person name="Lebreton F."/>
            <person name="Prichula J."/>
            <person name="Schaufler K."/>
            <person name="Gaca A."/>
            <person name="Sgardioli B."/>
            <person name="Wagenaar J."/>
            <person name="Strong T."/>
        </authorList>
    </citation>
    <scope>NUCLEOTIDE SEQUENCE [LARGE SCALE GENOMIC DNA]</scope>
    <source>
        <strain evidence="2 3">669A</strain>
    </source>
</reference>
<feature type="region of interest" description="Disordered" evidence="1">
    <location>
        <begin position="229"/>
        <end position="340"/>
    </location>
</feature>
<keyword evidence="3" id="KW-1185">Reference proteome</keyword>
<feature type="compositionally biased region" description="Low complexity" evidence="1">
    <location>
        <begin position="268"/>
        <end position="280"/>
    </location>
</feature>
<evidence type="ECO:0000256" key="1">
    <source>
        <dbReference type="SAM" id="MobiDB-lite"/>
    </source>
</evidence>
<feature type="compositionally biased region" description="Basic residues" evidence="1">
    <location>
        <begin position="317"/>
        <end position="340"/>
    </location>
</feature>
<organism evidence="2 3">
    <name type="scientific">Candidatus Enterococcus moelleringii</name>
    <dbReference type="NCBI Taxonomy" id="2815325"/>
    <lineage>
        <taxon>Bacteria</taxon>
        <taxon>Bacillati</taxon>
        <taxon>Bacillota</taxon>
        <taxon>Bacilli</taxon>
        <taxon>Lactobacillales</taxon>
        <taxon>Enterococcaceae</taxon>
        <taxon>Enterococcus</taxon>
    </lineage>
</organism>
<evidence type="ECO:0000313" key="3">
    <source>
        <dbReference type="Proteomes" id="UP000664601"/>
    </source>
</evidence>
<name>A0ABS3L625_9ENTE</name>
<comment type="caution">
    <text evidence="2">The sequence shown here is derived from an EMBL/GenBank/DDBJ whole genome shotgun (WGS) entry which is preliminary data.</text>
</comment>
<sequence length="340" mass="39118">MTKVILQLKQLSDLTCKNLEKRLQSHYELYLDAAYVLQCAVFVLVRNAFSTENFSCLAKESICTILLEHDPAALTSVRHLCVYFRSYFSDDEWKKVKARLFNNEQEYLKITEETRLHSENLQPMLYSGKREAAELMNIVTTYRDEAGKKHRWTLKNVDPCYSVQETTELLSILNTLTIFQKEDGTRRFTELVRYVYHPTTPIYDSESEEQIAKTQEQPVEAQNIVEEMKPVNQERTEPAPTEKQPADTTVNTSSKGSNEQARTKAQTEAAPSPDESSSPEPDTKQPPKDPDTQKNSDIKDQVKNRLMGNLPGWHGETKKKKKKNKKPKNSGKKKKGRKKK</sequence>
<dbReference type="RefSeq" id="WP_207671975.1">
    <property type="nucleotide sequence ID" value="NZ_JAFREM010000004.1"/>
</dbReference>
<proteinExistence type="predicted"/>
<feature type="compositionally biased region" description="Basic and acidic residues" evidence="1">
    <location>
        <begin position="281"/>
        <end position="303"/>
    </location>
</feature>